<accession>A0A0E2D0Y9</accession>
<evidence type="ECO:0000313" key="2">
    <source>
        <dbReference type="Proteomes" id="UP000001340"/>
    </source>
</evidence>
<dbReference type="AlphaFoldDB" id="A0A0E2D0Y9"/>
<evidence type="ECO:0000313" key="1">
    <source>
        <dbReference type="EMBL" id="EKR53689.1"/>
    </source>
</evidence>
<dbReference type="EMBL" id="AHNR02000063">
    <property type="protein sequence ID" value="EKR53689.1"/>
    <property type="molecule type" value="Genomic_DNA"/>
</dbReference>
<reference evidence="1 2" key="1">
    <citation type="submission" date="2012-10" db="EMBL/GenBank/DDBJ databases">
        <authorList>
            <person name="Harkins D.M."/>
            <person name="Durkin A.S."/>
            <person name="Brinkac L.M."/>
            <person name="Haft D.H."/>
            <person name="Selengut J.D."/>
            <person name="Sanka R."/>
            <person name="DePew J."/>
            <person name="Purushe J."/>
            <person name="Chanthongthip A."/>
            <person name="Lattana O."/>
            <person name="Phetsouvanh R."/>
            <person name="Newton P.N."/>
            <person name="Vinetz J.M."/>
            <person name="Sutton G.G."/>
            <person name="Nierman W.C."/>
            <person name="Fouts D.E."/>
        </authorList>
    </citation>
    <scope>NUCLEOTIDE SEQUENCE [LARGE SCALE GENOMIC DNA]</scope>
    <source>
        <strain evidence="1 2">UI 12758</strain>
    </source>
</reference>
<proteinExistence type="predicted"/>
<organism evidence="1 2">
    <name type="scientific">Leptospira interrogans str. UI 12758</name>
    <dbReference type="NCBI Taxonomy" id="1049938"/>
    <lineage>
        <taxon>Bacteria</taxon>
        <taxon>Pseudomonadati</taxon>
        <taxon>Spirochaetota</taxon>
        <taxon>Spirochaetia</taxon>
        <taxon>Leptospirales</taxon>
        <taxon>Leptospiraceae</taxon>
        <taxon>Leptospira</taxon>
    </lineage>
</organism>
<dbReference type="RefSeq" id="WP_000653721.1">
    <property type="nucleotide sequence ID" value="NZ_AHNR02000063.1"/>
</dbReference>
<gene>
    <name evidence="1" type="ORF">LEP1GSC105_0338</name>
</gene>
<sequence>MKDLEDKIWTTLNGGYKTLFNPVRIIKALEVDPSSSEAWGSIWENLHHQGDIGEASYAIVPYLIDIYQRNKFSDWQIYSFVSLIMVESNRKTNPSLPKWIEADYSKSLSILYEIAIEDLRKAKDELLIRLIIGFITLYKGLIKYGALISGFDELEIEEIIEERFAWNHLYKK</sequence>
<comment type="caution">
    <text evidence="1">The sequence shown here is derived from an EMBL/GenBank/DDBJ whole genome shotgun (WGS) entry which is preliminary data.</text>
</comment>
<name>A0A0E2D0Y9_LEPIR</name>
<dbReference type="Proteomes" id="UP000001340">
    <property type="component" value="Unassembled WGS sequence"/>
</dbReference>
<protein>
    <submittedName>
        <fullName evidence="1">Uncharacterized protein</fullName>
    </submittedName>
</protein>